<dbReference type="AlphaFoldDB" id="A0A445LAA7"/>
<keyword evidence="2" id="KW-1185">Reference proteome</keyword>
<comment type="caution">
    <text evidence="1">The sequence shown here is derived from an EMBL/GenBank/DDBJ whole genome shotgun (WGS) entry which is preliminary data.</text>
</comment>
<organism evidence="1 2">
    <name type="scientific">Glycine soja</name>
    <name type="common">Wild soybean</name>
    <dbReference type="NCBI Taxonomy" id="3848"/>
    <lineage>
        <taxon>Eukaryota</taxon>
        <taxon>Viridiplantae</taxon>
        <taxon>Streptophyta</taxon>
        <taxon>Embryophyta</taxon>
        <taxon>Tracheophyta</taxon>
        <taxon>Spermatophyta</taxon>
        <taxon>Magnoliopsida</taxon>
        <taxon>eudicotyledons</taxon>
        <taxon>Gunneridae</taxon>
        <taxon>Pentapetalae</taxon>
        <taxon>rosids</taxon>
        <taxon>fabids</taxon>
        <taxon>Fabales</taxon>
        <taxon>Fabaceae</taxon>
        <taxon>Papilionoideae</taxon>
        <taxon>50 kb inversion clade</taxon>
        <taxon>NPAAA clade</taxon>
        <taxon>indigoferoid/millettioid clade</taxon>
        <taxon>Phaseoleae</taxon>
        <taxon>Glycine</taxon>
        <taxon>Glycine subgen. Soja</taxon>
    </lineage>
</organism>
<reference evidence="1 2" key="1">
    <citation type="submission" date="2018-09" db="EMBL/GenBank/DDBJ databases">
        <title>A high-quality reference genome of wild soybean provides a powerful tool to mine soybean genomes.</title>
        <authorList>
            <person name="Xie M."/>
            <person name="Chung C.Y.L."/>
            <person name="Li M.-W."/>
            <person name="Wong F.-L."/>
            <person name="Chan T.-F."/>
            <person name="Lam H.-M."/>
        </authorList>
    </citation>
    <scope>NUCLEOTIDE SEQUENCE [LARGE SCALE GENOMIC DNA]</scope>
    <source>
        <strain evidence="2">cv. W05</strain>
        <tissue evidence="1">Hypocotyl of etiolated seedlings</tissue>
    </source>
</reference>
<sequence length="230" mass="26716">MPKDRLTHNEMHDIKLSLIANRQKDGRIYNVPTVLEIVALFSNDSGQLQRIDELHSSYLGLQYPLLFPYDEDGYRPDILHRVTINWPKKKEELPYNQGVHISMLNGVTKTLLLNIYSSINKGYDRVIVIIVHDENDATHHDEIKEYINCSCCLENICISPCETTWRIFAFPIHGRKPVVERLHFHLLGQHVQDHEEIDDVLSKPSISNSMFTSWMDTNKSFVEARNLTYA</sequence>
<dbReference type="PANTHER" id="PTHR45786">
    <property type="entry name" value="DNA BINDING PROTEIN-LIKE"/>
    <property type="match status" value="1"/>
</dbReference>
<feature type="non-terminal residue" evidence="1">
    <location>
        <position position="230"/>
    </location>
</feature>
<proteinExistence type="predicted"/>
<name>A0A445LAA7_GLYSO</name>
<accession>A0A445LAA7</accession>
<dbReference type="Proteomes" id="UP000289340">
    <property type="component" value="Chromosome 3"/>
</dbReference>
<gene>
    <name evidence="1" type="ORF">D0Y65_006786</name>
</gene>
<evidence type="ECO:0000313" key="2">
    <source>
        <dbReference type="Proteomes" id="UP000289340"/>
    </source>
</evidence>
<dbReference type="EMBL" id="QZWG01000003">
    <property type="protein sequence ID" value="RZC20090.1"/>
    <property type="molecule type" value="Genomic_DNA"/>
</dbReference>
<protein>
    <submittedName>
        <fullName evidence="1">Uncharacterized protein</fullName>
    </submittedName>
</protein>
<dbReference type="PANTHER" id="PTHR45786:SF66">
    <property type="entry name" value="HOOK MOTIF PROTEIN, PUTATIVE-RELATED"/>
    <property type="match status" value="1"/>
</dbReference>
<evidence type="ECO:0000313" key="1">
    <source>
        <dbReference type="EMBL" id="RZC20090.1"/>
    </source>
</evidence>